<dbReference type="InterPro" id="IPR024775">
    <property type="entry name" value="DinB-like"/>
</dbReference>
<name>A0ABS9BPE3_9BACT</name>
<evidence type="ECO:0000313" key="3">
    <source>
        <dbReference type="Proteomes" id="UP001200145"/>
    </source>
</evidence>
<reference evidence="2 3" key="1">
    <citation type="submission" date="2022-01" db="EMBL/GenBank/DDBJ databases">
        <title>Flavihumibacter sp. nov., isolated from sediment of a river.</title>
        <authorList>
            <person name="Liu H."/>
        </authorList>
    </citation>
    <scope>NUCLEOTIDE SEQUENCE [LARGE SCALE GENOMIC DNA]</scope>
    <source>
        <strain evidence="2 3">RY-1</strain>
    </source>
</reference>
<keyword evidence="3" id="KW-1185">Reference proteome</keyword>
<evidence type="ECO:0000313" key="2">
    <source>
        <dbReference type="EMBL" id="MCF1717030.1"/>
    </source>
</evidence>
<gene>
    <name evidence="2" type="ORF">L0U88_20475</name>
</gene>
<proteinExistence type="predicted"/>
<dbReference type="RefSeq" id="WP_234868699.1">
    <property type="nucleotide sequence ID" value="NZ_JAKEVY010000009.1"/>
</dbReference>
<sequence length="208" mass="24460">MLRGRTSAIPGRWAQAIQTMNIQTIITEIKTFLVDTFSLIDTWFDKDADLRNYRPANEGWTINEILEHIGLTNHYLLILIDKGTNKALQNVHKLDLQTELKNHVFHRDKLTEVGLHKSFTWIRPEHMEPTSKKPLDEVRKQLKEQVNHCLNNLDKLKNGEGVLYKTTMTVNELGKIDVYEYIYFLAQHGHRHETQMKKIENEFRLLKS</sequence>
<comment type="caution">
    <text evidence="2">The sequence shown here is derived from an EMBL/GenBank/DDBJ whole genome shotgun (WGS) entry which is preliminary data.</text>
</comment>
<dbReference type="EMBL" id="JAKEVY010000009">
    <property type="protein sequence ID" value="MCF1717030.1"/>
    <property type="molecule type" value="Genomic_DNA"/>
</dbReference>
<organism evidence="2 3">
    <name type="scientific">Flavihumibacter fluminis</name>
    <dbReference type="NCBI Taxonomy" id="2909236"/>
    <lineage>
        <taxon>Bacteria</taxon>
        <taxon>Pseudomonadati</taxon>
        <taxon>Bacteroidota</taxon>
        <taxon>Chitinophagia</taxon>
        <taxon>Chitinophagales</taxon>
        <taxon>Chitinophagaceae</taxon>
        <taxon>Flavihumibacter</taxon>
    </lineage>
</organism>
<accession>A0ABS9BPE3</accession>
<evidence type="ECO:0000259" key="1">
    <source>
        <dbReference type="Pfam" id="PF12867"/>
    </source>
</evidence>
<feature type="domain" description="DinB-like" evidence="1">
    <location>
        <begin position="50"/>
        <end position="196"/>
    </location>
</feature>
<dbReference type="SUPFAM" id="SSF109854">
    <property type="entry name" value="DinB/YfiT-like putative metalloenzymes"/>
    <property type="match status" value="1"/>
</dbReference>
<dbReference type="Proteomes" id="UP001200145">
    <property type="component" value="Unassembled WGS sequence"/>
</dbReference>
<protein>
    <submittedName>
        <fullName evidence="2">DinB family protein</fullName>
    </submittedName>
</protein>
<dbReference type="Gene3D" id="1.20.120.450">
    <property type="entry name" value="dinb family like domain"/>
    <property type="match status" value="1"/>
</dbReference>
<dbReference type="Pfam" id="PF12867">
    <property type="entry name" value="DinB_2"/>
    <property type="match status" value="1"/>
</dbReference>
<dbReference type="InterPro" id="IPR034660">
    <property type="entry name" value="DinB/YfiT-like"/>
</dbReference>